<evidence type="ECO:0000313" key="1">
    <source>
        <dbReference type="EMBL" id="MBA4633813.1"/>
    </source>
</evidence>
<sequence>MLSDKILDLNGTHSLTIMQQKKSDSSKKHFVVDHHSLKPGAFHQELTMLTESNGSKISTQSCLISCVVSIMYLSVLPSSKYTSKFFIRVATPQQPQEPANLIHLISLSHQLCALGD</sequence>
<organism evidence="1">
    <name type="scientific">Opuntia streptacantha</name>
    <name type="common">Prickly pear cactus</name>
    <name type="synonym">Opuntia cardona</name>
    <dbReference type="NCBI Taxonomy" id="393608"/>
    <lineage>
        <taxon>Eukaryota</taxon>
        <taxon>Viridiplantae</taxon>
        <taxon>Streptophyta</taxon>
        <taxon>Embryophyta</taxon>
        <taxon>Tracheophyta</taxon>
        <taxon>Spermatophyta</taxon>
        <taxon>Magnoliopsida</taxon>
        <taxon>eudicotyledons</taxon>
        <taxon>Gunneridae</taxon>
        <taxon>Pentapetalae</taxon>
        <taxon>Caryophyllales</taxon>
        <taxon>Cactineae</taxon>
        <taxon>Cactaceae</taxon>
        <taxon>Opuntioideae</taxon>
        <taxon>Opuntia</taxon>
    </lineage>
</organism>
<accession>A0A7C8Z549</accession>
<reference evidence="1" key="2">
    <citation type="submission" date="2020-07" db="EMBL/GenBank/DDBJ databases">
        <authorList>
            <person name="Vera ALvarez R."/>
            <person name="Arias-Moreno D.M."/>
            <person name="Jimenez-Jacinto V."/>
            <person name="Jimenez-Bremont J.F."/>
            <person name="Swaminathan K."/>
            <person name="Moose S.P."/>
            <person name="Guerrero-Gonzalez M.L."/>
            <person name="Marino-Ramirez L."/>
            <person name="Landsman D."/>
            <person name="Rodriguez-Kessler M."/>
            <person name="Delgado-Sanchez P."/>
        </authorList>
    </citation>
    <scope>NUCLEOTIDE SEQUENCE</scope>
    <source>
        <tissue evidence="1">Cladode</tissue>
    </source>
</reference>
<dbReference type="AlphaFoldDB" id="A0A7C8Z549"/>
<dbReference type="EMBL" id="GISG01088491">
    <property type="protein sequence ID" value="MBA4633813.1"/>
    <property type="molecule type" value="Transcribed_RNA"/>
</dbReference>
<name>A0A7C8Z549_OPUST</name>
<proteinExistence type="predicted"/>
<reference evidence="1" key="1">
    <citation type="journal article" date="2013" name="J. Plant Res.">
        <title>Effect of fungi and light on seed germination of three Opuntia species from semiarid lands of central Mexico.</title>
        <authorList>
            <person name="Delgado-Sanchez P."/>
            <person name="Jimenez-Bremont J.F."/>
            <person name="Guerrero-Gonzalez Mde L."/>
            <person name="Flores J."/>
        </authorList>
    </citation>
    <scope>NUCLEOTIDE SEQUENCE</scope>
    <source>
        <tissue evidence="1">Cladode</tissue>
    </source>
</reference>
<protein>
    <submittedName>
        <fullName evidence="1">Uncharacterized protein</fullName>
    </submittedName>
</protein>